<evidence type="ECO:0000256" key="1">
    <source>
        <dbReference type="ARBA" id="ARBA00004138"/>
    </source>
</evidence>
<accession>A0A4Z1SPC0</accession>
<comment type="caution">
    <text evidence="9">The sequence shown here is derived from an EMBL/GenBank/DDBJ whole genome shotgun (WGS) entry which is preliminary data.</text>
</comment>
<dbReference type="SUPFAM" id="SSF50729">
    <property type="entry name" value="PH domain-like"/>
    <property type="match status" value="1"/>
</dbReference>
<dbReference type="VEuPathDB" id="GiardiaDB:GMRT_16229"/>
<gene>
    <name evidence="9" type="ORF">GMRT_16229</name>
</gene>
<dbReference type="AlphaFoldDB" id="A0A4Z1SPC0"/>
<dbReference type="Pfam" id="PF07289">
    <property type="entry name" value="BBL5"/>
    <property type="match status" value="1"/>
</dbReference>
<dbReference type="GO" id="GO:0032266">
    <property type="term" value="F:phosphatidylinositol-3-phosphate binding"/>
    <property type="evidence" value="ECO:0007669"/>
    <property type="project" value="TreeGrafter"/>
</dbReference>
<dbReference type="InterPro" id="IPR006606">
    <property type="entry name" value="BBL5"/>
</dbReference>
<dbReference type="SMART" id="SM00683">
    <property type="entry name" value="DM16"/>
    <property type="match status" value="1"/>
</dbReference>
<protein>
    <submittedName>
        <fullName evidence="9">Basal body protein, BBS5</fullName>
    </submittedName>
</protein>
<feature type="domain" description="BBSome complex member BBS5 PH" evidence="8">
    <location>
        <begin position="176"/>
        <end position="232"/>
    </location>
</feature>
<dbReference type="GO" id="GO:0036064">
    <property type="term" value="C:ciliary basal body"/>
    <property type="evidence" value="ECO:0007669"/>
    <property type="project" value="TreeGrafter"/>
</dbReference>
<keyword evidence="5" id="KW-0969">Cilium</keyword>
<dbReference type="InterPro" id="IPR014003">
    <property type="entry name" value="BBS5_PH"/>
</dbReference>
<dbReference type="Proteomes" id="UP000315496">
    <property type="component" value="Chromosome 3"/>
</dbReference>
<dbReference type="GO" id="GO:0060271">
    <property type="term" value="P:cilium assembly"/>
    <property type="evidence" value="ECO:0007669"/>
    <property type="project" value="TreeGrafter"/>
</dbReference>
<keyword evidence="7" id="KW-0966">Cell projection</keyword>
<name>A0A4Z1SPC0_GIAMU</name>
<keyword evidence="4" id="KW-0963">Cytoplasm</keyword>
<evidence type="ECO:0000256" key="7">
    <source>
        <dbReference type="ARBA" id="ARBA00023273"/>
    </source>
</evidence>
<sequence length="384" mass="42509">MTTLSVKDRFLLYRPDRALFVDAPPEAFSLTAGEVVAARYPDVRDLQASVTLPLSLQKGDLVITSLRISWAASNGGALHNFLVGLSTITRLSVGKARAESEEMDQSSVRRKTLILHATYGGAQYRFDLQPATPGDHQLFDTIQMIYRAHDASHLHRRFRVRFSLLRGGSVVLFSNELVKMTRPDVVLTSMLSGKPALGTLLLTTHRLLWYADGNPAFNLSLPYIHIEGLTLCPIPEETLLVFIRPDETPASAIPEQGRNRKKPKVKTDSDLRVLGLECKEIKKAYETLLQLIESAIQAPDYGMIIDYESNSPEAAPIFPLTPSDRQPPSNGVQQALTALIAARSSKYPRRAQPAALNLVYDEKLGVAFEAPPGISRLQDLWTVL</sequence>
<evidence type="ECO:0000259" key="8">
    <source>
        <dbReference type="SMART" id="SM00683"/>
    </source>
</evidence>
<dbReference type="GO" id="GO:0034464">
    <property type="term" value="C:BBSome"/>
    <property type="evidence" value="ECO:0007669"/>
    <property type="project" value="InterPro"/>
</dbReference>
<evidence type="ECO:0000256" key="4">
    <source>
        <dbReference type="ARBA" id="ARBA00022490"/>
    </source>
</evidence>
<evidence type="ECO:0000313" key="10">
    <source>
        <dbReference type="Proteomes" id="UP000315496"/>
    </source>
</evidence>
<reference evidence="9 10" key="1">
    <citation type="submission" date="2019-05" db="EMBL/GenBank/DDBJ databases">
        <title>The compact genome of Giardia muris reveals important steps in the evolution of intestinal protozoan parasites.</title>
        <authorList>
            <person name="Xu F."/>
            <person name="Jimenez-Gonzalez A."/>
            <person name="Einarsson E."/>
            <person name="Astvaldsson A."/>
            <person name="Peirasmaki D."/>
            <person name="Eckmann L."/>
            <person name="Andersson J.O."/>
            <person name="Svard S.G."/>
            <person name="Jerlstrom-Hultqvist J."/>
        </authorList>
    </citation>
    <scope>NUCLEOTIDE SEQUENCE [LARGE SCALE GENOMIC DNA]</scope>
    <source>
        <strain evidence="9 10">Roberts-Thomson</strain>
    </source>
</reference>
<dbReference type="PANTHER" id="PTHR21351">
    <property type="entry name" value="BARDET-BIEDL SYNDROME PROTEIN 5"/>
    <property type="match status" value="1"/>
</dbReference>
<organism evidence="9 10">
    <name type="scientific">Giardia muris</name>
    <dbReference type="NCBI Taxonomy" id="5742"/>
    <lineage>
        <taxon>Eukaryota</taxon>
        <taxon>Metamonada</taxon>
        <taxon>Diplomonadida</taxon>
        <taxon>Hexamitidae</taxon>
        <taxon>Giardiinae</taxon>
        <taxon>Giardia</taxon>
    </lineage>
</organism>
<evidence type="ECO:0000256" key="2">
    <source>
        <dbReference type="ARBA" id="ARBA00004245"/>
    </source>
</evidence>
<proteinExistence type="inferred from homology"/>
<evidence type="ECO:0000256" key="5">
    <source>
        <dbReference type="ARBA" id="ARBA00023069"/>
    </source>
</evidence>
<keyword evidence="10" id="KW-1185">Reference proteome</keyword>
<dbReference type="PANTHER" id="PTHR21351:SF0">
    <property type="entry name" value="BARDET-BIEDL SYNDROME 5 PROTEIN"/>
    <property type="match status" value="1"/>
</dbReference>
<evidence type="ECO:0000256" key="3">
    <source>
        <dbReference type="ARBA" id="ARBA00005822"/>
    </source>
</evidence>
<comment type="subcellular location">
    <subcellularLocation>
        <location evidence="1">Cell projection</location>
        <location evidence="1">Cilium</location>
    </subcellularLocation>
    <subcellularLocation>
        <location evidence="2">Cytoplasm</location>
        <location evidence="2">Cytoskeleton</location>
    </subcellularLocation>
</comment>
<keyword evidence="6" id="KW-0206">Cytoskeleton</keyword>
<evidence type="ECO:0000256" key="6">
    <source>
        <dbReference type="ARBA" id="ARBA00023212"/>
    </source>
</evidence>
<evidence type="ECO:0000313" key="9">
    <source>
        <dbReference type="EMBL" id="TNJ27656.1"/>
    </source>
</evidence>
<dbReference type="OrthoDB" id="10261999at2759"/>
<comment type="similarity">
    <text evidence="3">Belongs to the BBS5 family.</text>
</comment>
<dbReference type="EMBL" id="VDLU01000003">
    <property type="protein sequence ID" value="TNJ27656.1"/>
    <property type="molecule type" value="Genomic_DNA"/>
</dbReference>